<dbReference type="Gene3D" id="2.60.120.10">
    <property type="entry name" value="Jelly Rolls"/>
    <property type="match status" value="2"/>
</dbReference>
<accession>A0AAE0LEY9</accession>
<feature type="compositionally biased region" description="Acidic residues" evidence="2">
    <location>
        <begin position="690"/>
        <end position="700"/>
    </location>
</feature>
<feature type="region of interest" description="Disordered" evidence="2">
    <location>
        <begin position="793"/>
        <end position="826"/>
    </location>
</feature>
<evidence type="ECO:0000256" key="2">
    <source>
        <dbReference type="SAM" id="MobiDB-lite"/>
    </source>
</evidence>
<keyword evidence="5" id="KW-1185">Reference proteome</keyword>
<evidence type="ECO:0000313" key="5">
    <source>
        <dbReference type="Proteomes" id="UP001190700"/>
    </source>
</evidence>
<dbReference type="AlphaFoldDB" id="A0AAE0LEY9"/>
<feature type="coiled-coil region" evidence="1">
    <location>
        <begin position="500"/>
        <end position="558"/>
    </location>
</feature>
<dbReference type="PROSITE" id="PS50042">
    <property type="entry name" value="CNMP_BINDING_3"/>
    <property type="match status" value="2"/>
</dbReference>
<dbReference type="GO" id="GO:0005829">
    <property type="term" value="C:cytosol"/>
    <property type="evidence" value="ECO:0007669"/>
    <property type="project" value="TreeGrafter"/>
</dbReference>
<dbReference type="PANTHER" id="PTHR11635">
    <property type="entry name" value="CAMP-DEPENDENT PROTEIN KINASE REGULATORY CHAIN"/>
    <property type="match status" value="1"/>
</dbReference>
<feature type="domain" description="Cyclic nucleotide-binding" evidence="3">
    <location>
        <begin position="869"/>
        <end position="987"/>
    </location>
</feature>
<dbReference type="CDD" id="cd00038">
    <property type="entry name" value="CAP_ED"/>
    <property type="match status" value="2"/>
</dbReference>
<keyword evidence="1" id="KW-0175">Coiled coil</keyword>
<name>A0AAE0LEY9_9CHLO</name>
<dbReference type="InterPro" id="IPR050503">
    <property type="entry name" value="cAMP-dep_PK_reg_su-like"/>
</dbReference>
<protein>
    <recommendedName>
        <fullName evidence="3">Cyclic nucleotide-binding domain-containing protein</fullName>
    </recommendedName>
</protein>
<dbReference type="PRINTS" id="PR00103">
    <property type="entry name" value="CAMPKINASE"/>
</dbReference>
<feature type="region of interest" description="Disordered" evidence="2">
    <location>
        <begin position="686"/>
        <end position="760"/>
    </location>
</feature>
<feature type="compositionally biased region" description="Basic and acidic residues" evidence="2">
    <location>
        <begin position="596"/>
        <end position="606"/>
    </location>
</feature>
<dbReference type="InterPro" id="IPR018488">
    <property type="entry name" value="cNMP-bd_CS"/>
</dbReference>
<dbReference type="GO" id="GO:0004862">
    <property type="term" value="F:cAMP-dependent protein kinase inhibitor activity"/>
    <property type="evidence" value="ECO:0007669"/>
    <property type="project" value="TreeGrafter"/>
</dbReference>
<proteinExistence type="predicted"/>
<feature type="region of interest" description="Disordered" evidence="2">
    <location>
        <begin position="56"/>
        <end position="75"/>
    </location>
</feature>
<feature type="region of interest" description="Disordered" evidence="2">
    <location>
        <begin position="596"/>
        <end position="637"/>
    </location>
</feature>
<dbReference type="PROSITE" id="PS00888">
    <property type="entry name" value="CNMP_BINDING_1"/>
    <property type="match status" value="1"/>
</dbReference>
<evidence type="ECO:0000259" key="3">
    <source>
        <dbReference type="PROSITE" id="PS50042"/>
    </source>
</evidence>
<dbReference type="GO" id="GO:0030552">
    <property type="term" value="F:cAMP binding"/>
    <property type="evidence" value="ECO:0007669"/>
    <property type="project" value="TreeGrafter"/>
</dbReference>
<organism evidence="4 5">
    <name type="scientific">Cymbomonas tetramitiformis</name>
    <dbReference type="NCBI Taxonomy" id="36881"/>
    <lineage>
        <taxon>Eukaryota</taxon>
        <taxon>Viridiplantae</taxon>
        <taxon>Chlorophyta</taxon>
        <taxon>Pyramimonadophyceae</taxon>
        <taxon>Pyramimonadales</taxon>
        <taxon>Pyramimonadaceae</taxon>
        <taxon>Cymbomonas</taxon>
    </lineage>
</organism>
<feature type="compositionally biased region" description="Polar residues" evidence="2">
    <location>
        <begin position="805"/>
        <end position="821"/>
    </location>
</feature>
<feature type="region of interest" description="Disordered" evidence="2">
    <location>
        <begin position="1140"/>
        <end position="1175"/>
    </location>
</feature>
<sequence>MGKTFQRVHSYVQKTAIETLFRELLKACYKRQPADPPQFIVDYILHEFPDTQVRPREQIPQEPVEPTPTEQIPKETVEPTSAQFSKLSNSVVVNCTNEDDSKYAKEVLGLARIFAHILEQCLLVRPLSEVHLFIINVLKALEDEDCIHQEPPAELLLRGRASASVAHTQVAPHEAPTVNERPEKEKRASIAKREAFKRAATMPLLSGSPEEEEEEPTDTDKLLRLVRCQSDVDQERWRLLQVQNEILREQIQQRDEVLEALREAKAAEEMKEQSRHDKLWQEEVALLSVLRAQAEEDSAYQQQQTSRLRELEAELSLCRKELSSLRESRGPVGNHVCNVCGMMDGAVEAPQPAEIENAIASVSAVGEPNGSELIGTSPRRMSGGDLEERDIEDARAAVEAAAAVMEMAEEDFRPHDLGGEMNQDLAQGSVPDLDTEVLRQEVEKHLSEVRNLPESPADAEAARQWAEIEVLKMVEYEKLCEAHEQQITSRRASEEKLAKLKQWQEEHDMQLEEVKALKQLEEDTDLCNQLAEQEAAMLREREDLLSQLEEKENALAQQAFLMRKMKMKIRDLRGSSSCSNPGWARLRSVIIPNPMRMEEDGHDDPAAPKSHRAASLGSKSRKVTGMLPKEEEGPSATDLFRQVIMSLRHVDIPEAESNRQSYRSDAVNVSKMHFMHSLVKIRNRAQYGTVEEEEEAEEEPPSEHYSFPRPLADLHVAGEKTPWRKLGKSVSEENRPDRMAGQTGAGQVPLGSSPRNPGEVQLSPLLLREQAISESGTPVATSSESLLQTRLARTRSADNGEMSKTPRQSYLSRSMSMGTRDTLSKVPGRSTIAQNNWRKARRSFSEESGYMKTEEDVQIIRDAMQNSVLLQNVPCDLVDQMVKSAQAVEYTLGTTVMQKGDVGEFFHVMRSGKCAVFMDSAMNVSIATMNEGDSFGELALMYSSPQRATVQAKTHVKAWAVTQHCFNEILHDYIEATHRQDFKFMQSMPLFSCFDAKSLHDIYDKMDVSVYNAEEVIIRQGDKGHSFFLLCHGSARATIRHPNSDTAEVVRDYLVGDYFGEHALIYVGAKRSASVIACSNSICLTCNYKTFRKIMDNCRDEFQEMQESYLAEMNRRQKADNGSESDDAELRKSESFHMYISKRSSRDGTRHSVGTVNQEQPRAAPENRNRTTSLI</sequence>
<dbReference type="PROSITE" id="PS00889">
    <property type="entry name" value="CNMP_BINDING_2"/>
    <property type="match status" value="1"/>
</dbReference>
<feature type="domain" description="Cyclic nucleotide-binding" evidence="3">
    <location>
        <begin position="990"/>
        <end position="1112"/>
    </location>
</feature>
<feature type="coiled-coil region" evidence="1">
    <location>
        <begin position="244"/>
        <end position="277"/>
    </location>
</feature>
<dbReference type="InterPro" id="IPR000595">
    <property type="entry name" value="cNMP-bd_dom"/>
</dbReference>
<dbReference type="Proteomes" id="UP001190700">
    <property type="component" value="Unassembled WGS sequence"/>
</dbReference>
<reference evidence="4 5" key="1">
    <citation type="journal article" date="2015" name="Genome Biol. Evol.">
        <title>Comparative Genomics of a Bacterivorous Green Alga Reveals Evolutionary Causalities and Consequences of Phago-Mixotrophic Mode of Nutrition.</title>
        <authorList>
            <person name="Burns J.A."/>
            <person name="Paasch A."/>
            <person name="Narechania A."/>
            <person name="Kim E."/>
        </authorList>
    </citation>
    <scope>NUCLEOTIDE SEQUENCE [LARGE SCALE GENOMIC DNA]</scope>
    <source>
        <strain evidence="4 5">PLY_AMNH</strain>
    </source>
</reference>
<dbReference type="EMBL" id="LGRX02003158">
    <property type="protein sequence ID" value="KAK3282783.1"/>
    <property type="molecule type" value="Genomic_DNA"/>
</dbReference>
<dbReference type="Pfam" id="PF00027">
    <property type="entry name" value="cNMP_binding"/>
    <property type="match status" value="2"/>
</dbReference>
<evidence type="ECO:0000256" key="1">
    <source>
        <dbReference type="SAM" id="Coils"/>
    </source>
</evidence>
<feature type="coiled-coil region" evidence="1">
    <location>
        <begin position="301"/>
        <end position="328"/>
    </location>
</feature>
<dbReference type="InterPro" id="IPR014710">
    <property type="entry name" value="RmlC-like_jellyroll"/>
</dbReference>
<evidence type="ECO:0000313" key="4">
    <source>
        <dbReference type="EMBL" id="KAK3282783.1"/>
    </source>
</evidence>
<dbReference type="SUPFAM" id="SSF51206">
    <property type="entry name" value="cAMP-binding domain-like"/>
    <property type="match status" value="2"/>
</dbReference>
<feature type="compositionally biased region" description="Low complexity" evidence="2">
    <location>
        <begin position="60"/>
        <end position="71"/>
    </location>
</feature>
<comment type="caution">
    <text evidence="4">The sequence shown here is derived from an EMBL/GenBank/DDBJ whole genome shotgun (WGS) entry which is preliminary data.</text>
</comment>
<dbReference type="SMART" id="SM00100">
    <property type="entry name" value="cNMP"/>
    <property type="match status" value="2"/>
</dbReference>
<gene>
    <name evidence="4" type="ORF">CYMTET_9493</name>
</gene>
<dbReference type="GO" id="GO:0005952">
    <property type="term" value="C:cAMP-dependent protein kinase complex"/>
    <property type="evidence" value="ECO:0007669"/>
    <property type="project" value="InterPro"/>
</dbReference>
<dbReference type="InterPro" id="IPR018490">
    <property type="entry name" value="cNMP-bd_dom_sf"/>
</dbReference>
<dbReference type="PANTHER" id="PTHR11635:SF152">
    <property type="entry name" value="CAMP-DEPENDENT PROTEIN KINASE TYPE I REGULATORY SUBUNIT-RELATED"/>
    <property type="match status" value="1"/>
</dbReference>
<dbReference type="GO" id="GO:0034236">
    <property type="term" value="F:protein kinase A catalytic subunit binding"/>
    <property type="evidence" value="ECO:0007669"/>
    <property type="project" value="TreeGrafter"/>
</dbReference>